<proteinExistence type="predicted"/>
<dbReference type="Proteomes" id="UP001549162">
    <property type="component" value="Unassembled WGS sequence"/>
</dbReference>
<keyword evidence="1" id="KW-1133">Transmembrane helix</keyword>
<name>A0ABV2JBH1_9FIRM</name>
<dbReference type="RefSeq" id="WP_354369155.1">
    <property type="nucleotide sequence ID" value="NZ_JBEPMA010000016.1"/>
</dbReference>
<feature type="transmembrane region" description="Helical" evidence="1">
    <location>
        <begin position="27"/>
        <end position="46"/>
    </location>
</feature>
<accession>A0ABV2JBH1</accession>
<reference evidence="2 3" key="1">
    <citation type="submission" date="2024-06" db="EMBL/GenBank/DDBJ databases">
        <title>Genomic Encyclopedia of Type Strains, Phase IV (KMG-IV): sequencing the most valuable type-strain genomes for metagenomic binning, comparative biology and taxonomic classification.</title>
        <authorList>
            <person name="Goeker M."/>
        </authorList>
    </citation>
    <scope>NUCLEOTIDE SEQUENCE [LARGE SCALE GENOMIC DNA]</scope>
    <source>
        <strain evidence="2 3">DSM 21460</strain>
    </source>
</reference>
<comment type="caution">
    <text evidence="2">The sequence shown here is derived from an EMBL/GenBank/DDBJ whole genome shotgun (WGS) entry which is preliminary data.</text>
</comment>
<sequence length="52" mass="5792">MKIVINWVTLPIEIGLGFALGIVLDNIWLWMAIGTAIGVVFGIRSYKSEKED</sequence>
<protein>
    <submittedName>
        <fullName evidence="2">Uncharacterized protein</fullName>
    </submittedName>
</protein>
<keyword evidence="3" id="KW-1185">Reference proteome</keyword>
<dbReference type="EMBL" id="JBEPMA010000016">
    <property type="protein sequence ID" value="MET3618113.1"/>
    <property type="molecule type" value="Genomic_DNA"/>
</dbReference>
<organism evidence="2 3">
    <name type="scientific">Peptoniphilus olsenii</name>
    <dbReference type="NCBI Taxonomy" id="411570"/>
    <lineage>
        <taxon>Bacteria</taxon>
        <taxon>Bacillati</taxon>
        <taxon>Bacillota</taxon>
        <taxon>Tissierellia</taxon>
        <taxon>Tissierellales</taxon>
        <taxon>Peptoniphilaceae</taxon>
        <taxon>Peptoniphilus</taxon>
    </lineage>
</organism>
<evidence type="ECO:0000313" key="2">
    <source>
        <dbReference type="EMBL" id="MET3618113.1"/>
    </source>
</evidence>
<evidence type="ECO:0000313" key="3">
    <source>
        <dbReference type="Proteomes" id="UP001549162"/>
    </source>
</evidence>
<keyword evidence="1" id="KW-0812">Transmembrane</keyword>
<evidence type="ECO:0000256" key="1">
    <source>
        <dbReference type="SAM" id="Phobius"/>
    </source>
</evidence>
<keyword evidence="1" id="KW-0472">Membrane</keyword>
<gene>
    <name evidence="2" type="ORF">ABID14_001748</name>
</gene>